<evidence type="ECO:0000256" key="1">
    <source>
        <dbReference type="ARBA" id="ARBA00012528"/>
    </source>
</evidence>
<evidence type="ECO:0000256" key="2">
    <source>
        <dbReference type="ARBA" id="ARBA00034247"/>
    </source>
</evidence>
<comment type="caution">
    <text evidence="5">The sequence shown here is derived from an EMBL/GenBank/DDBJ whole genome shotgun (WGS) entry which is preliminary data.</text>
</comment>
<keyword evidence="6" id="KW-1185">Reference proteome</keyword>
<dbReference type="EMBL" id="SACQ01000001">
    <property type="protein sequence ID" value="RVU32160.1"/>
    <property type="molecule type" value="Genomic_DNA"/>
</dbReference>
<proteinExistence type="predicted"/>
<reference evidence="5 6" key="1">
    <citation type="submission" date="2019-01" db="EMBL/GenBank/DDBJ databases">
        <authorList>
            <person name="Chen W.-M."/>
        </authorList>
    </citation>
    <scope>NUCLEOTIDE SEQUENCE [LARGE SCALE GENOMIC DNA]</scope>
    <source>
        <strain evidence="5 6">HPM-16</strain>
    </source>
</reference>
<dbReference type="SUPFAM" id="SSF55073">
    <property type="entry name" value="Nucleotide cyclase"/>
    <property type="match status" value="1"/>
</dbReference>
<sequence length="543" mass="60352">MDLLRHKDIGFLLCLAVVLLVAFSPIGHRLDNTLFDLWPFEQAESNSDIIVVEIDNKSLSALGRWPWERHLHAEMIHLLDQAEANQIGYNVAFVEPDTSPNSEDHLLLTAIRNSGNVVLPVFAEDGKTIIPFRNNTVPEGARLGHVDVEVDSDGYVRRAFLYAGIDKARWPSFGLATAGSLETLGQEGRLPGTRSPEAHMGTKRKWTRDHEVLMPAFTGPIGIQRYSFIDVLESHIDHEIFRGKDVFVGIQATGLEPKFLTPGTQYPEMYSGTSLAAGLHMSLKSRHILTPILPIWGLTYALVILILGYAAIFLTGYPLLIRAPIVLTLIGTLSVPAFAIHFGYWLPTGPAAAAIIAMVTLYFLKTLFFNDTRKRSDAITDLSNAKMFKETLEIEWEQCLIKRIPVSVILIEVDYFKRFVDTFGEERGNWVLARIGPILQSHKRKTRDLVARYEHEKFAVLLPITPNNVALSIAEKMRAEVEQLDIEHSGSESSDVITLSVGVATSTRTMESKEDLIEQAKAALAHAKQSGGNNVVQAEPETA</sequence>
<protein>
    <recommendedName>
        <fullName evidence="1">diguanylate cyclase</fullName>
        <ecNumber evidence="1">2.7.7.65</ecNumber>
    </recommendedName>
</protein>
<dbReference type="PROSITE" id="PS50887">
    <property type="entry name" value="GGDEF"/>
    <property type="match status" value="1"/>
</dbReference>
<dbReference type="SMART" id="SM01080">
    <property type="entry name" value="CHASE2"/>
    <property type="match status" value="1"/>
</dbReference>
<feature type="transmembrane region" description="Helical" evidence="3">
    <location>
        <begin position="326"/>
        <end position="345"/>
    </location>
</feature>
<evidence type="ECO:0000256" key="3">
    <source>
        <dbReference type="SAM" id="Phobius"/>
    </source>
</evidence>
<feature type="transmembrane region" description="Helical" evidence="3">
    <location>
        <begin position="293"/>
        <end position="314"/>
    </location>
</feature>
<evidence type="ECO:0000313" key="6">
    <source>
        <dbReference type="Proteomes" id="UP000282818"/>
    </source>
</evidence>
<keyword evidence="3" id="KW-0812">Transmembrane</keyword>
<dbReference type="InterPro" id="IPR000160">
    <property type="entry name" value="GGDEF_dom"/>
</dbReference>
<dbReference type="Pfam" id="PF00990">
    <property type="entry name" value="GGDEF"/>
    <property type="match status" value="1"/>
</dbReference>
<name>A0A437QC80_9GAMM</name>
<dbReference type="CDD" id="cd01949">
    <property type="entry name" value="GGDEF"/>
    <property type="match status" value="1"/>
</dbReference>
<dbReference type="GO" id="GO:0052621">
    <property type="term" value="F:diguanylate cyclase activity"/>
    <property type="evidence" value="ECO:0007669"/>
    <property type="project" value="UniProtKB-EC"/>
</dbReference>
<dbReference type="Pfam" id="PF05226">
    <property type="entry name" value="CHASE2"/>
    <property type="match status" value="1"/>
</dbReference>
<keyword evidence="3" id="KW-1133">Transmembrane helix</keyword>
<dbReference type="AlphaFoldDB" id="A0A437QC80"/>
<comment type="catalytic activity">
    <reaction evidence="2">
        <text>2 GTP = 3',3'-c-di-GMP + 2 diphosphate</text>
        <dbReference type="Rhea" id="RHEA:24898"/>
        <dbReference type="ChEBI" id="CHEBI:33019"/>
        <dbReference type="ChEBI" id="CHEBI:37565"/>
        <dbReference type="ChEBI" id="CHEBI:58805"/>
        <dbReference type="EC" id="2.7.7.65"/>
    </reaction>
</comment>
<dbReference type="InterPro" id="IPR043128">
    <property type="entry name" value="Rev_trsase/Diguanyl_cyclase"/>
</dbReference>
<dbReference type="RefSeq" id="WP_127692329.1">
    <property type="nucleotide sequence ID" value="NZ_SACQ01000001.1"/>
</dbReference>
<dbReference type="NCBIfam" id="TIGR00254">
    <property type="entry name" value="GGDEF"/>
    <property type="match status" value="1"/>
</dbReference>
<gene>
    <name evidence="5" type="ORF">EOE65_00460</name>
</gene>
<dbReference type="SMART" id="SM00267">
    <property type="entry name" value="GGDEF"/>
    <property type="match status" value="1"/>
</dbReference>
<evidence type="ECO:0000259" key="4">
    <source>
        <dbReference type="PROSITE" id="PS50887"/>
    </source>
</evidence>
<dbReference type="Proteomes" id="UP000282818">
    <property type="component" value="Unassembled WGS sequence"/>
</dbReference>
<dbReference type="GO" id="GO:1902201">
    <property type="term" value="P:negative regulation of bacterial-type flagellum-dependent cell motility"/>
    <property type="evidence" value="ECO:0007669"/>
    <property type="project" value="TreeGrafter"/>
</dbReference>
<dbReference type="GO" id="GO:0043709">
    <property type="term" value="P:cell adhesion involved in single-species biofilm formation"/>
    <property type="evidence" value="ECO:0007669"/>
    <property type="project" value="TreeGrafter"/>
</dbReference>
<dbReference type="GO" id="GO:0005886">
    <property type="term" value="C:plasma membrane"/>
    <property type="evidence" value="ECO:0007669"/>
    <property type="project" value="TreeGrafter"/>
</dbReference>
<dbReference type="Gene3D" id="3.30.70.270">
    <property type="match status" value="1"/>
</dbReference>
<dbReference type="InterPro" id="IPR029787">
    <property type="entry name" value="Nucleotide_cyclase"/>
</dbReference>
<dbReference type="EC" id="2.7.7.65" evidence="1"/>
<dbReference type="InterPro" id="IPR050469">
    <property type="entry name" value="Diguanylate_Cyclase"/>
</dbReference>
<feature type="transmembrane region" description="Helical" evidence="3">
    <location>
        <begin position="351"/>
        <end position="369"/>
    </location>
</feature>
<dbReference type="InterPro" id="IPR007890">
    <property type="entry name" value="CHASE2"/>
</dbReference>
<feature type="domain" description="GGDEF" evidence="4">
    <location>
        <begin position="404"/>
        <end position="540"/>
    </location>
</feature>
<dbReference type="PANTHER" id="PTHR45138:SF9">
    <property type="entry name" value="DIGUANYLATE CYCLASE DGCM-RELATED"/>
    <property type="match status" value="1"/>
</dbReference>
<keyword evidence="3" id="KW-0472">Membrane</keyword>
<dbReference type="PANTHER" id="PTHR45138">
    <property type="entry name" value="REGULATORY COMPONENTS OF SENSORY TRANSDUCTION SYSTEM"/>
    <property type="match status" value="1"/>
</dbReference>
<evidence type="ECO:0000313" key="5">
    <source>
        <dbReference type="EMBL" id="RVU32160.1"/>
    </source>
</evidence>
<accession>A0A437QC80</accession>
<organism evidence="5 6">
    <name type="scientific">Neptunomonas marina</name>
    <dbReference type="NCBI Taxonomy" id="1815562"/>
    <lineage>
        <taxon>Bacteria</taxon>
        <taxon>Pseudomonadati</taxon>
        <taxon>Pseudomonadota</taxon>
        <taxon>Gammaproteobacteria</taxon>
        <taxon>Oceanospirillales</taxon>
        <taxon>Oceanospirillaceae</taxon>
        <taxon>Neptunomonas</taxon>
    </lineage>
</organism>